<feature type="transmembrane region" description="Helical" evidence="1">
    <location>
        <begin position="46"/>
        <end position="63"/>
    </location>
</feature>
<dbReference type="Pfam" id="PF13687">
    <property type="entry name" value="DUF4153"/>
    <property type="match status" value="1"/>
</dbReference>
<feature type="transmembrane region" description="Helical" evidence="1">
    <location>
        <begin position="251"/>
        <end position="268"/>
    </location>
</feature>
<feature type="transmembrane region" description="Helical" evidence="1">
    <location>
        <begin position="70"/>
        <end position="89"/>
    </location>
</feature>
<name>A0ABT1XT73_9SPHN</name>
<dbReference type="Proteomes" id="UP001206067">
    <property type="component" value="Unassembled WGS sequence"/>
</dbReference>
<feature type="transmembrane region" description="Helical" evidence="1">
    <location>
        <begin position="357"/>
        <end position="376"/>
    </location>
</feature>
<dbReference type="EMBL" id="JANKHH010000007">
    <property type="protein sequence ID" value="MCR2834833.1"/>
    <property type="molecule type" value="Genomic_DNA"/>
</dbReference>
<keyword evidence="1" id="KW-0812">Transmembrane</keyword>
<evidence type="ECO:0000313" key="3">
    <source>
        <dbReference type="Proteomes" id="UP001206067"/>
    </source>
</evidence>
<organism evidence="2 3">
    <name type="scientific">Parerythrobacter lacustris</name>
    <dbReference type="NCBI Taxonomy" id="2969984"/>
    <lineage>
        <taxon>Bacteria</taxon>
        <taxon>Pseudomonadati</taxon>
        <taxon>Pseudomonadota</taxon>
        <taxon>Alphaproteobacteria</taxon>
        <taxon>Sphingomonadales</taxon>
        <taxon>Erythrobacteraceae</taxon>
        <taxon>Parerythrobacter</taxon>
    </lineage>
</organism>
<dbReference type="RefSeq" id="WP_257596680.1">
    <property type="nucleotide sequence ID" value="NZ_JANKHH010000007.1"/>
</dbReference>
<dbReference type="InterPro" id="IPR025291">
    <property type="entry name" value="DUF4153"/>
</dbReference>
<feature type="transmembrane region" description="Helical" evidence="1">
    <location>
        <begin position="211"/>
        <end position="239"/>
    </location>
</feature>
<accession>A0ABT1XT73</accession>
<proteinExistence type="predicted"/>
<evidence type="ECO:0000256" key="1">
    <source>
        <dbReference type="SAM" id="Phobius"/>
    </source>
</evidence>
<gene>
    <name evidence="2" type="ORF">NSO95_12860</name>
</gene>
<reference evidence="2 3" key="1">
    <citation type="submission" date="2022-08" db="EMBL/GenBank/DDBJ databases">
        <title>Polyphasic taxonomy analysis of Qipengyuania sp.RS5-5.</title>
        <authorList>
            <person name="Xamxidin M."/>
            <person name="Wu M."/>
        </authorList>
    </citation>
    <scope>NUCLEOTIDE SEQUENCE [LARGE SCALE GENOMIC DNA]</scope>
    <source>
        <strain evidence="2 3">RS5-5</strain>
    </source>
</reference>
<feature type="transmembrane region" description="Helical" evidence="1">
    <location>
        <begin position="317"/>
        <end position="336"/>
    </location>
</feature>
<feature type="transmembrane region" description="Helical" evidence="1">
    <location>
        <begin position="101"/>
        <end position="121"/>
    </location>
</feature>
<feature type="transmembrane region" description="Helical" evidence="1">
    <location>
        <begin position="181"/>
        <end position="199"/>
    </location>
</feature>
<keyword evidence="1" id="KW-0472">Membrane</keyword>
<sequence length="592" mass="64105">MEHAETARLEDWPWRPWVLAALLGLAALVVNAAMEWDAADQEPWRAALAAFAFFGSLVLAVTLERDRWKAPLAFAGLAGLVMAGIAWRVASAGDRYAGAEFWLAAGVVATGLALPLFQAGFHRLRWRTSYRDTHYHVWTDAISAAGSLAFLGLSWLLLVLLSELFAAIKITFLRELMDESWFGWLFSGVAFGAALGTLRNQLKVIGTLQSVVLLVFSLIAVPFALALTVFLFAVLLSGIDVLWDATQSPTPLLLSCAAACFVLVNSVARDSDEEASANRVLRIAGLLLALGILPLAVMAAISTGTRIGQYGLSPERIWGLIAVAVAVAYGVAYFVAPIRGRASGWMAGWMQGVRGANMHLAIGTCVLALILALPLFDFGAISARDQIARLQAGKVAADRFDFDALRWDFGDAGRRALARLAKNPDAQVAAMAKAALAQKQRVYRYNNFEDGRPAVTDRFAVYPDGAELPDALRTAIELGEICRGDVVCRVYLQPDGATAAVLSDACVPPKFDADAAVEPGRDCSIRVDPYGLRDGQWQYLEAEPPMPSKSEDEQRAALARERRAIEGGDVRVAPSRERQIYIGEEPSGPRFE</sequence>
<keyword evidence="1" id="KW-1133">Transmembrane helix</keyword>
<feature type="transmembrane region" description="Helical" evidence="1">
    <location>
        <begin position="12"/>
        <end position="34"/>
    </location>
</feature>
<keyword evidence="3" id="KW-1185">Reference proteome</keyword>
<evidence type="ECO:0000313" key="2">
    <source>
        <dbReference type="EMBL" id="MCR2834833.1"/>
    </source>
</evidence>
<comment type="caution">
    <text evidence="2">The sequence shown here is derived from an EMBL/GenBank/DDBJ whole genome shotgun (WGS) entry which is preliminary data.</text>
</comment>
<protein>
    <submittedName>
        <fullName evidence="2">DUF4153 domain-containing protein</fullName>
    </submittedName>
</protein>
<feature type="transmembrane region" description="Helical" evidence="1">
    <location>
        <begin position="141"/>
        <end position="161"/>
    </location>
</feature>
<feature type="transmembrane region" description="Helical" evidence="1">
    <location>
        <begin position="280"/>
        <end position="305"/>
    </location>
</feature>